<dbReference type="RefSeq" id="WP_099472491.1">
    <property type="nucleotide sequence ID" value="NZ_CP041025.1"/>
</dbReference>
<dbReference type="AlphaFoldDB" id="A0A2G4YRF5"/>
<evidence type="ECO:0000313" key="1">
    <source>
        <dbReference type="EMBL" id="PHZ84919.1"/>
    </source>
</evidence>
<dbReference type="InterPro" id="IPR021473">
    <property type="entry name" value="DUF3126"/>
</dbReference>
<dbReference type="Pfam" id="PF11324">
    <property type="entry name" value="DUF3126"/>
    <property type="match status" value="1"/>
</dbReference>
<reference evidence="1 2" key="1">
    <citation type="submission" date="2017-10" db="EMBL/GenBank/DDBJ databases">
        <title>Frigbacter circumglobatus gen. nov. sp. nov., isolated from sediment cultured in situ.</title>
        <authorList>
            <person name="Zhao Z."/>
        </authorList>
    </citation>
    <scope>NUCLEOTIDE SEQUENCE [LARGE SCALE GENOMIC DNA]</scope>
    <source>
        <strain evidence="1 2">ZYL</strain>
    </source>
</reference>
<proteinExistence type="predicted"/>
<evidence type="ECO:0000313" key="2">
    <source>
        <dbReference type="Proteomes" id="UP000229730"/>
    </source>
</evidence>
<protein>
    <recommendedName>
        <fullName evidence="3">DUF3126 domain-containing protein</fullName>
    </recommendedName>
</protein>
<dbReference type="InParanoid" id="A0A2G4YRF5"/>
<dbReference type="Proteomes" id="UP000229730">
    <property type="component" value="Unassembled WGS sequence"/>
</dbReference>
<dbReference type="OrthoDB" id="7632283at2"/>
<keyword evidence="2" id="KW-1185">Reference proteome</keyword>
<name>A0A2G4YRF5_9PROT</name>
<accession>A0A2G4YRF5</accession>
<organism evidence="1 2">
    <name type="scientific">Paremcibacter congregatus</name>
    <dbReference type="NCBI Taxonomy" id="2043170"/>
    <lineage>
        <taxon>Bacteria</taxon>
        <taxon>Pseudomonadati</taxon>
        <taxon>Pseudomonadota</taxon>
        <taxon>Alphaproteobacteria</taxon>
        <taxon>Emcibacterales</taxon>
        <taxon>Emcibacteraceae</taxon>
        <taxon>Paremcibacter</taxon>
    </lineage>
</organism>
<sequence>MNRTETMRLKKYLNDRFDTDQFTLDAGMQKDGSMEVHHKGEFLGVIYRDEDEGEVSYALNIAILEEDLPNAADASLI</sequence>
<comment type="caution">
    <text evidence="1">The sequence shown here is derived from an EMBL/GenBank/DDBJ whole genome shotgun (WGS) entry which is preliminary data.</text>
</comment>
<dbReference type="EMBL" id="PDEM01000020">
    <property type="protein sequence ID" value="PHZ84919.1"/>
    <property type="molecule type" value="Genomic_DNA"/>
</dbReference>
<evidence type="ECO:0008006" key="3">
    <source>
        <dbReference type="Google" id="ProtNLM"/>
    </source>
</evidence>
<gene>
    <name evidence="1" type="ORF">CRD36_09345</name>
</gene>